<reference evidence="1 2" key="1">
    <citation type="submission" date="2017-05" db="EMBL/GenBank/DDBJ databases">
        <title>Complete and WGS of Bordetella genogroups.</title>
        <authorList>
            <person name="Spilker T."/>
            <person name="Lipuma J."/>
        </authorList>
    </citation>
    <scope>NUCLEOTIDE SEQUENCE [LARGE SCALE GENOMIC DNA]</scope>
    <source>
        <strain evidence="1 2">AU9795</strain>
    </source>
</reference>
<dbReference type="RefSeq" id="WP_094832450.1">
    <property type="nucleotide sequence ID" value="NZ_NEVR01000004.1"/>
</dbReference>
<evidence type="ECO:0000313" key="1">
    <source>
        <dbReference type="EMBL" id="OZI58726.1"/>
    </source>
</evidence>
<organism evidence="1 2">
    <name type="scientific">Bordetella genomosp. 1</name>
    <dbReference type="NCBI Taxonomy" id="1395607"/>
    <lineage>
        <taxon>Bacteria</taxon>
        <taxon>Pseudomonadati</taxon>
        <taxon>Pseudomonadota</taxon>
        <taxon>Betaproteobacteria</taxon>
        <taxon>Burkholderiales</taxon>
        <taxon>Alcaligenaceae</taxon>
        <taxon>Bordetella</taxon>
    </lineage>
</organism>
<dbReference type="Proteomes" id="UP000216354">
    <property type="component" value="Unassembled WGS sequence"/>
</dbReference>
<comment type="caution">
    <text evidence="1">The sequence shown here is derived from an EMBL/GenBank/DDBJ whole genome shotgun (WGS) entry which is preliminary data.</text>
</comment>
<keyword evidence="2" id="KW-1185">Reference proteome</keyword>
<proteinExistence type="predicted"/>
<dbReference type="EMBL" id="NEVR01000004">
    <property type="protein sequence ID" value="OZI58726.1"/>
    <property type="molecule type" value="Genomic_DNA"/>
</dbReference>
<gene>
    <name evidence="1" type="ORF">CAL27_18770</name>
</gene>
<evidence type="ECO:0000313" key="2">
    <source>
        <dbReference type="Proteomes" id="UP000216354"/>
    </source>
</evidence>
<protein>
    <submittedName>
        <fullName evidence="1">Uncharacterized protein</fullName>
    </submittedName>
</protein>
<sequence length="85" mass="9811">MNGRKAKALRRLSRRMTQGLPERDLIEVGTGRAAKVDTGKLDSLGRPIYRYVDVTGTKRHRPTTMRAVYQRNKAIYGRVNLRELR</sequence>
<accession>A0ABX4EW77</accession>
<name>A0ABX4EW77_9BORD</name>